<evidence type="ECO:0000256" key="3">
    <source>
        <dbReference type="ARBA" id="ARBA00022729"/>
    </source>
</evidence>
<evidence type="ECO:0000313" key="7">
    <source>
        <dbReference type="EMBL" id="TDM01368.1"/>
    </source>
</evidence>
<dbReference type="NCBIfam" id="NF047686">
    <property type="entry name" value="IsaB_fam"/>
    <property type="match status" value="1"/>
</dbReference>
<evidence type="ECO:0000256" key="1">
    <source>
        <dbReference type="ARBA" id="ARBA00004613"/>
    </source>
</evidence>
<comment type="subcellular location">
    <subcellularLocation>
        <location evidence="1">Secreted</location>
    </subcellularLocation>
</comment>
<dbReference type="Proteomes" id="UP000295328">
    <property type="component" value="Unassembled WGS sequence"/>
</dbReference>
<dbReference type="AlphaFoldDB" id="A0A4R6BIH4"/>
<feature type="signal peptide" evidence="6">
    <location>
        <begin position="1"/>
        <end position="26"/>
    </location>
</feature>
<name>A0A4R6BIH4_9STAP</name>
<keyword evidence="8" id="KW-1185">Reference proteome</keyword>
<dbReference type="EMBL" id="SCWE01000004">
    <property type="protein sequence ID" value="TDM01368.1"/>
    <property type="molecule type" value="Genomic_DNA"/>
</dbReference>
<feature type="chain" id="PRO_5038625351" description="Immunodominant staphylococcal antigen B" evidence="6">
    <location>
        <begin position="27"/>
        <end position="171"/>
    </location>
</feature>
<gene>
    <name evidence="7" type="ORF">ERX37_09660</name>
</gene>
<comment type="caution">
    <text evidence="7">The sequence shown here is derived from an EMBL/GenBank/DDBJ whole genome shotgun (WGS) entry which is preliminary data.</text>
</comment>
<evidence type="ECO:0000256" key="5">
    <source>
        <dbReference type="ARBA" id="ARBA00093792"/>
    </source>
</evidence>
<keyword evidence="3 6" id="KW-0732">Signal</keyword>
<accession>A0A4R6BIH4</accession>
<dbReference type="RefSeq" id="WP_133430471.1">
    <property type="nucleotide sequence ID" value="NZ_BMCC01000004.1"/>
</dbReference>
<evidence type="ECO:0000256" key="2">
    <source>
        <dbReference type="ARBA" id="ARBA00022525"/>
    </source>
</evidence>
<evidence type="ECO:0000313" key="8">
    <source>
        <dbReference type="Proteomes" id="UP000295328"/>
    </source>
</evidence>
<dbReference type="InterPro" id="IPR058086">
    <property type="entry name" value="IsaB"/>
</dbReference>
<keyword evidence="2" id="KW-0964">Secreted</keyword>
<comment type="similarity">
    <text evidence="4">Belongs to the IsaB family.</text>
</comment>
<reference evidence="7 8" key="1">
    <citation type="submission" date="2019-01" db="EMBL/GenBank/DDBJ databases">
        <title>Draft genome sequences of the type strains of six Macrococcus species.</title>
        <authorList>
            <person name="Mazhar S."/>
            <person name="Altermann E."/>
            <person name="Hill C."/>
            <person name="Mcauliffe O."/>
        </authorList>
    </citation>
    <scope>NUCLEOTIDE SEQUENCE [LARGE SCALE GENOMIC DNA]</scope>
    <source>
        <strain evidence="7 8">CCM4809</strain>
    </source>
</reference>
<dbReference type="OrthoDB" id="2411592at2"/>
<evidence type="ECO:0000256" key="6">
    <source>
        <dbReference type="SAM" id="SignalP"/>
    </source>
</evidence>
<protein>
    <recommendedName>
        <fullName evidence="5">Immunodominant staphylococcal antigen B</fullName>
    </recommendedName>
</protein>
<organism evidence="7 8">
    <name type="scientific">Macrococcus hajekii</name>
    <dbReference type="NCBI Taxonomy" id="198482"/>
    <lineage>
        <taxon>Bacteria</taxon>
        <taxon>Bacillati</taxon>
        <taxon>Bacillota</taxon>
        <taxon>Bacilli</taxon>
        <taxon>Bacillales</taxon>
        <taxon>Staphylococcaceae</taxon>
        <taxon>Macrococcus</taxon>
    </lineage>
</organism>
<evidence type="ECO:0000256" key="4">
    <source>
        <dbReference type="ARBA" id="ARBA00093777"/>
    </source>
</evidence>
<proteinExistence type="inferred from homology"/>
<sequence>MNIYRKVLSAAITVSFLITGMVETHASADTHQQVEPYYHFEGYTGHESSFALNPYFVQALYYGNLHVNGIQVTKKAVIEDRPLIKKVNDTKYYVSHGAATSMSFPVKWKSVKKSDFMKSHRCNTVLSDQRMKAGKSVVTFKTKYGTYSATFDRNRYLNKIRINPAVMVYSK</sequence>